<dbReference type="SMART" id="SM00248">
    <property type="entry name" value="ANK"/>
    <property type="match status" value="2"/>
</dbReference>
<sequence length="390" mass="44202">MGCGVSKTPVPMIGNASAFYWACRNGDIQTVRQMLPTMSTDEISRLEPNGSTALHAACYFNRVEMVRLLLQSGCDRTVLNRHGLSAYREAQTEEIRRLFLRPDSDQFRFMDQDVGGLFTLVSARSGEGDSGKIPNNFVRGYSSIEGTTDAQLVAAAYKSKLKFVVQGKTEMDSSEKLKLIIEKCVWSINHPEAKRVKELFTKFWNPSKNRANVDHLITMYTMETPFYGALRDDNAAFTSMMYLHLDEYRERAFKGRSYRGAAMTDDDIAAHRWALQNPGSIIETCTVQSMSSRQEIAEDFATRYASPIKHKVLVVFDFPEICPTAIALSQISDKIKGLSQFDYEAEILLLPFTLFEVQDIKVNAQGKWYHIFLKNVPVPEKSLFSAWRNS</sequence>
<dbReference type="InterPro" id="IPR036770">
    <property type="entry name" value="Ankyrin_rpt-contain_sf"/>
</dbReference>
<dbReference type="SUPFAM" id="SSF56399">
    <property type="entry name" value="ADP-ribosylation"/>
    <property type="match status" value="1"/>
</dbReference>
<dbReference type="Pfam" id="PF12796">
    <property type="entry name" value="Ank_2"/>
    <property type="match status" value="1"/>
</dbReference>
<feature type="repeat" description="ANK" evidence="1">
    <location>
        <begin position="49"/>
        <end position="81"/>
    </location>
</feature>
<protein>
    <recommendedName>
        <fullName evidence="5">NAD(P)(+)--arginine ADP-ribosyltransferase</fullName>
    </recommendedName>
</protein>
<dbReference type="Proteomes" id="UP000663829">
    <property type="component" value="Unassembled WGS sequence"/>
</dbReference>
<dbReference type="InterPro" id="IPR002110">
    <property type="entry name" value="Ankyrin_rpt"/>
</dbReference>
<dbReference type="Gene3D" id="3.90.176.10">
    <property type="entry name" value="Toxin ADP-ribosyltransferase, Chain A, domain 1"/>
    <property type="match status" value="1"/>
</dbReference>
<name>A0A815GHQ7_9BILA</name>
<organism evidence="2 4">
    <name type="scientific">Didymodactylos carnosus</name>
    <dbReference type="NCBI Taxonomy" id="1234261"/>
    <lineage>
        <taxon>Eukaryota</taxon>
        <taxon>Metazoa</taxon>
        <taxon>Spiralia</taxon>
        <taxon>Gnathifera</taxon>
        <taxon>Rotifera</taxon>
        <taxon>Eurotatoria</taxon>
        <taxon>Bdelloidea</taxon>
        <taxon>Philodinida</taxon>
        <taxon>Philodinidae</taxon>
        <taxon>Didymodactylos</taxon>
    </lineage>
</organism>
<comment type="caution">
    <text evidence="2">The sequence shown here is derived from an EMBL/GenBank/DDBJ whole genome shotgun (WGS) entry which is preliminary data.</text>
</comment>
<dbReference type="PROSITE" id="PS50088">
    <property type="entry name" value="ANK_REPEAT"/>
    <property type="match status" value="1"/>
</dbReference>
<keyword evidence="4" id="KW-1185">Reference proteome</keyword>
<evidence type="ECO:0000313" key="4">
    <source>
        <dbReference type="Proteomes" id="UP000663829"/>
    </source>
</evidence>
<evidence type="ECO:0000256" key="1">
    <source>
        <dbReference type="PROSITE-ProRule" id="PRU00023"/>
    </source>
</evidence>
<dbReference type="AlphaFoldDB" id="A0A815GHQ7"/>
<dbReference type="Gene3D" id="1.25.40.20">
    <property type="entry name" value="Ankyrin repeat-containing domain"/>
    <property type="match status" value="1"/>
</dbReference>
<dbReference type="Proteomes" id="UP000681722">
    <property type="component" value="Unassembled WGS sequence"/>
</dbReference>
<evidence type="ECO:0000313" key="3">
    <source>
        <dbReference type="EMBL" id="CAF4198438.1"/>
    </source>
</evidence>
<dbReference type="PROSITE" id="PS50297">
    <property type="entry name" value="ANK_REP_REGION"/>
    <property type="match status" value="1"/>
</dbReference>
<dbReference type="EMBL" id="CAJNOQ010014299">
    <property type="protein sequence ID" value="CAF1339022.1"/>
    <property type="molecule type" value="Genomic_DNA"/>
</dbReference>
<dbReference type="SUPFAM" id="SSF48403">
    <property type="entry name" value="Ankyrin repeat"/>
    <property type="match status" value="1"/>
</dbReference>
<dbReference type="EMBL" id="CAJOBC010057608">
    <property type="protein sequence ID" value="CAF4198438.1"/>
    <property type="molecule type" value="Genomic_DNA"/>
</dbReference>
<reference evidence="2" key="1">
    <citation type="submission" date="2021-02" db="EMBL/GenBank/DDBJ databases">
        <authorList>
            <person name="Nowell W R."/>
        </authorList>
    </citation>
    <scope>NUCLEOTIDE SEQUENCE</scope>
</reference>
<accession>A0A815GHQ7</accession>
<gene>
    <name evidence="2" type="ORF">GPM918_LOCUS30336</name>
    <name evidence="3" type="ORF">SRO942_LOCUS30949</name>
</gene>
<keyword evidence="1" id="KW-0040">ANK repeat</keyword>
<dbReference type="OrthoDB" id="429841at2759"/>
<proteinExistence type="predicted"/>
<evidence type="ECO:0008006" key="5">
    <source>
        <dbReference type="Google" id="ProtNLM"/>
    </source>
</evidence>
<evidence type="ECO:0000313" key="2">
    <source>
        <dbReference type="EMBL" id="CAF1339022.1"/>
    </source>
</evidence>